<name>A0A1G9QYA0_ALLAB</name>
<dbReference type="Proteomes" id="UP000183376">
    <property type="component" value="Chromosome I"/>
</dbReference>
<protein>
    <recommendedName>
        <fullName evidence="2">eCIS core domain-containing protein</fullName>
    </recommendedName>
</protein>
<feature type="domain" description="eCIS core" evidence="2">
    <location>
        <begin position="28"/>
        <end position="97"/>
    </location>
</feature>
<proteinExistence type="predicted"/>
<dbReference type="OrthoDB" id="9153660at2"/>
<feature type="region of interest" description="Disordered" evidence="1">
    <location>
        <begin position="122"/>
        <end position="153"/>
    </location>
</feature>
<dbReference type="EMBL" id="LT629701">
    <property type="protein sequence ID" value="SDM15954.1"/>
    <property type="molecule type" value="Genomic_DNA"/>
</dbReference>
<dbReference type="eggNOG" id="COG3209">
    <property type="taxonomic scope" value="Bacteria"/>
</dbReference>
<organism evidence="3 4">
    <name type="scientific">Allokutzneria albata</name>
    <name type="common">Kibdelosporangium albatum</name>
    <dbReference type="NCBI Taxonomy" id="211114"/>
    <lineage>
        <taxon>Bacteria</taxon>
        <taxon>Bacillati</taxon>
        <taxon>Actinomycetota</taxon>
        <taxon>Actinomycetes</taxon>
        <taxon>Pseudonocardiales</taxon>
        <taxon>Pseudonocardiaceae</taxon>
        <taxon>Allokutzneria</taxon>
    </lineage>
</organism>
<accession>A0A1G9QYA0</accession>
<dbReference type="STRING" id="211114.SAMN04489726_0084"/>
<dbReference type="InterPro" id="IPR025295">
    <property type="entry name" value="eCIS_core_dom"/>
</dbReference>
<reference evidence="3 4" key="1">
    <citation type="submission" date="2016-10" db="EMBL/GenBank/DDBJ databases">
        <authorList>
            <person name="de Groot N.N."/>
        </authorList>
    </citation>
    <scope>NUCLEOTIDE SEQUENCE [LARGE SCALE GENOMIC DNA]</scope>
    <source>
        <strain evidence="3 4">DSM 44149</strain>
    </source>
</reference>
<dbReference type="RefSeq" id="WP_052407806.1">
    <property type="nucleotide sequence ID" value="NZ_JOEF01000022.1"/>
</dbReference>
<evidence type="ECO:0000259" key="2">
    <source>
        <dbReference type="Pfam" id="PF13699"/>
    </source>
</evidence>
<dbReference type="Pfam" id="PF13699">
    <property type="entry name" value="eCIS_core"/>
    <property type="match status" value="1"/>
</dbReference>
<dbReference type="eggNOG" id="COG3064">
    <property type="taxonomic scope" value="Bacteria"/>
</dbReference>
<gene>
    <name evidence="3" type="ORF">SAMN04489726_0084</name>
</gene>
<evidence type="ECO:0000313" key="3">
    <source>
        <dbReference type="EMBL" id="SDM15954.1"/>
    </source>
</evidence>
<evidence type="ECO:0000313" key="4">
    <source>
        <dbReference type="Proteomes" id="UP000183376"/>
    </source>
</evidence>
<evidence type="ECO:0000256" key="1">
    <source>
        <dbReference type="SAM" id="MobiDB-lite"/>
    </source>
</evidence>
<keyword evidence="4" id="KW-1185">Reference proteome</keyword>
<sequence>MAGEHVRMARAVQNEDRSFRFAQGGQRLPEETREHMEARLGGDFAEVRVHTDDAAHRAAVDLGAEAATVGNHILFRSGHYGPDLLLHELAHVLQQRHETVGGEQIAPGLKLGNDHFERAADAGAPVRSSGSGTRELVVQRREVPEGAGEPALGDWRESDRLNWTDTWKKACEHNLLNLNREAYQQVAERRDFYRWFFAEITKKGHETKWPLAAYAVASGAAEVVETGGAAEGLSSITNDIQAMVRQGNQVIFDDVLPKLRDLWNSKELLKGDAATAWDANTLAEEQKLVEGVYLGANPDAKSEFGELASGRGVRLNLGKAFGLGKIKGFPVDEKHPDVVGGVMPAFTGDIRKAEDRWKYGMRVGAHFSAPPTSHRLFRADRVPAPEPSIAMPEVGPEYGSGLRQTFERVNTMPQLHYVDALLNDLDVDERDVGDRIRALPEHEQKLFDKNPWRLRKLAEALNREEMEYALALGKHIPDKVKADLIKAAGN</sequence>
<dbReference type="AlphaFoldDB" id="A0A1G9QYA0"/>